<proteinExistence type="predicted"/>
<keyword evidence="6" id="KW-0051">Antiviral defense</keyword>
<evidence type="ECO:0000256" key="2">
    <source>
        <dbReference type="ARBA" id="ARBA00022723"/>
    </source>
</evidence>
<evidence type="ECO:0000256" key="3">
    <source>
        <dbReference type="ARBA" id="ARBA00022759"/>
    </source>
</evidence>
<dbReference type="PATRIC" id="fig|89059.3.peg.1754"/>
<keyword evidence="3" id="KW-0255">Endonuclease</keyword>
<name>A0A0R2K4S6_9LACO</name>
<protein>
    <submittedName>
        <fullName evidence="7">Uncharacterized protein</fullName>
    </submittedName>
</protein>
<accession>A0A0R2K4S6</accession>
<reference evidence="7 8" key="1">
    <citation type="journal article" date="2015" name="Genome Announc.">
        <title>Expanding the biotechnology potential of lactobacilli through comparative genomics of 213 strains and associated genera.</title>
        <authorList>
            <person name="Sun Z."/>
            <person name="Harris H.M."/>
            <person name="McCann A."/>
            <person name="Guo C."/>
            <person name="Argimon S."/>
            <person name="Zhang W."/>
            <person name="Yang X."/>
            <person name="Jeffery I.B."/>
            <person name="Cooney J.C."/>
            <person name="Kagawa T.F."/>
            <person name="Liu W."/>
            <person name="Song Y."/>
            <person name="Salvetti E."/>
            <person name="Wrobel A."/>
            <person name="Rasinkangas P."/>
            <person name="Parkhill J."/>
            <person name="Rea M.C."/>
            <person name="O'Sullivan O."/>
            <person name="Ritari J."/>
            <person name="Douillard F.P."/>
            <person name="Paul Ross R."/>
            <person name="Yang R."/>
            <person name="Briner A.E."/>
            <person name="Felis G.E."/>
            <person name="de Vos W.M."/>
            <person name="Barrangou R."/>
            <person name="Klaenhammer T.R."/>
            <person name="Caufield P.W."/>
            <person name="Cui Y."/>
            <person name="Zhang H."/>
            <person name="O'Toole P.W."/>
        </authorList>
    </citation>
    <scope>NUCLEOTIDE SEQUENCE [LARGE SCALE GENOMIC DNA]</scope>
    <source>
        <strain evidence="7 8">DSM 15353</strain>
    </source>
</reference>
<keyword evidence="1" id="KW-0540">Nuclease</keyword>
<organism evidence="7 8">
    <name type="scientific">Ligilactobacillus acidipiscis</name>
    <dbReference type="NCBI Taxonomy" id="89059"/>
    <lineage>
        <taxon>Bacteria</taxon>
        <taxon>Bacillati</taxon>
        <taxon>Bacillota</taxon>
        <taxon>Bacilli</taxon>
        <taxon>Lactobacillales</taxon>
        <taxon>Lactobacillaceae</taxon>
        <taxon>Ligilactobacillus</taxon>
    </lineage>
</organism>
<evidence type="ECO:0000256" key="6">
    <source>
        <dbReference type="ARBA" id="ARBA00023118"/>
    </source>
</evidence>
<evidence type="ECO:0000256" key="5">
    <source>
        <dbReference type="ARBA" id="ARBA00022842"/>
    </source>
</evidence>
<dbReference type="AlphaFoldDB" id="A0A0R2K4S6"/>
<gene>
    <name evidence="7" type="ORF">IV43_GL001643</name>
</gene>
<dbReference type="EMBL" id="JQBK01000052">
    <property type="protein sequence ID" value="KRN82325.1"/>
    <property type="molecule type" value="Genomic_DNA"/>
</dbReference>
<dbReference type="Proteomes" id="UP000051491">
    <property type="component" value="Unassembled WGS sequence"/>
</dbReference>
<evidence type="ECO:0000256" key="4">
    <source>
        <dbReference type="ARBA" id="ARBA00022801"/>
    </source>
</evidence>
<keyword evidence="2" id="KW-0479">Metal-binding</keyword>
<sequence>MKQCSVYEREIRKNATKNRIIKVLRGELPTKGEITLYVLPDEVNDQQVTILGDRKVQKTIRQAQFIVL</sequence>
<evidence type="ECO:0000313" key="8">
    <source>
        <dbReference type="Proteomes" id="UP000051491"/>
    </source>
</evidence>
<evidence type="ECO:0000313" key="7">
    <source>
        <dbReference type="EMBL" id="KRN82325.1"/>
    </source>
</evidence>
<dbReference type="InterPro" id="IPR021127">
    <property type="entry name" value="CRISPR_associated_Cas2"/>
</dbReference>
<keyword evidence="5" id="KW-0460">Magnesium</keyword>
<keyword evidence="4" id="KW-0378">Hydrolase</keyword>
<evidence type="ECO:0000256" key="1">
    <source>
        <dbReference type="ARBA" id="ARBA00022722"/>
    </source>
</evidence>
<dbReference type="GO" id="GO:0043571">
    <property type="term" value="P:maintenance of CRISPR repeat elements"/>
    <property type="evidence" value="ECO:0007669"/>
    <property type="project" value="InterPro"/>
</dbReference>
<comment type="caution">
    <text evidence="7">The sequence shown here is derived from an EMBL/GenBank/DDBJ whole genome shotgun (WGS) entry which is preliminary data.</text>
</comment>
<dbReference type="NCBIfam" id="TIGR01573">
    <property type="entry name" value="cas2"/>
    <property type="match status" value="1"/>
</dbReference>
<dbReference type="GO" id="GO:0004521">
    <property type="term" value="F:RNA endonuclease activity"/>
    <property type="evidence" value="ECO:0007669"/>
    <property type="project" value="InterPro"/>
</dbReference>